<accession>A0ABZ2U5J3</accession>
<dbReference type="InterPro" id="IPR045699">
    <property type="entry name" value="GlfT2_C"/>
</dbReference>
<dbReference type="SUPFAM" id="SSF53448">
    <property type="entry name" value="Nucleotide-diphospho-sugar transferases"/>
    <property type="match status" value="1"/>
</dbReference>
<sequence>MTSAHPTKAVSLLQRVIFPRPGEPLDVRSLYLVESESNSSRAHASDDRTSVTLSGESEVSFATYFNAFAASYWRRWSVLESVVLRVEVRGAGSAASGPNANRAPARVDLYRSKIDGSRIAIGGDLVQVGSDGIGVFEFETDLGPFEDGGWIWFDVTTDTDTEIIAGGWYAPIEPTSGSNNVTDAGSGASGSRVTDAGSGASGSRVTDAGSGASGSRVTVGIPTFNRPADAVAALAALTSDPLVDAVVDAVLMPDQGTRKVVDQDGYTEAAERLGDRLHIFDQGNLGGSGGYSRIMYEALRLTDSPYVLYMDDDIMIEPDSILRALALSRFAKSPMLVGGQMLNLQDRSHLHCMGEVIDRHRFMWTAAPFVEYDHDFSKYPLSDRDNSKNLHRRIDVEGNGWWMCMIPREVAETVGLPMPLFIKWDDWEFALRAERAGYPTATIPGIAIWHMAWSDKDDAIDWQAYFHLRNRLVVASIYTEGSIDGILTSMAKATAKHLLCLEYSTVAIQNEAIRDFLAGPDHIRSLLPTALGKVAEIRKGYPDAVVLPSATDLPTTTGEATALGVNEPKGPIAKAKALAAAVVNNVRPADPRHHSVPQANYPPIEARWFSLGRVDGVTVTTADGRGVVYRQRDRDTMIALGRESASLVKQLRDEFEAKRGEYRAAHDDLVSKESWARVFGID</sequence>
<dbReference type="InterPro" id="IPR029044">
    <property type="entry name" value="Nucleotide-diphossugar_trans"/>
</dbReference>
<evidence type="ECO:0000256" key="2">
    <source>
        <dbReference type="ARBA" id="ARBA00006739"/>
    </source>
</evidence>
<dbReference type="Pfam" id="PF13641">
    <property type="entry name" value="Glyco_tranf_2_3"/>
    <property type="match status" value="1"/>
</dbReference>
<evidence type="ECO:0000256" key="5">
    <source>
        <dbReference type="SAM" id="MobiDB-lite"/>
    </source>
</evidence>
<dbReference type="GO" id="GO:0016757">
    <property type="term" value="F:glycosyltransferase activity"/>
    <property type="evidence" value="ECO:0007669"/>
    <property type="project" value="UniProtKB-KW"/>
</dbReference>
<proteinExistence type="inferred from homology"/>
<dbReference type="Gene3D" id="3.90.550.60">
    <property type="match status" value="2"/>
</dbReference>
<evidence type="ECO:0000256" key="3">
    <source>
        <dbReference type="ARBA" id="ARBA00022676"/>
    </source>
</evidence>
<dbReference type="InterPro" id="IPR040492">
    <property type="entry name" value="GlfT2_N"/>
</dbReference>
<evidence type="ECO:0000313" key="8">
    <source>
        <dbReference type="EMBL" id="WYY08706.1"/>
    </source>
</evidence>
<organism evidence="8 9">
    <name type="scientific">Gordonia hydrophobica</name>
    <dbReference type="NCBI Taxonomy" id="40516"/>
    <lineage>
        <taxon>Bacteria</taxon>
        <taxon>Bacillati</taxon>
        <taxon>Actinomycetota</taxon>
        <taxon>Actinomycetes</taxon>
        <taxon>Mycobacteriales</taxon>
        <taxon>Gordoniaceae</taxon>
        <taxon>Gordonia</taxon>
    </lineage>
</organism>
<dbReference type="Proteomes" id="UP001479933">
    <property type="component" value="Chromosome"/>
</dbReference>
<gene>
    <name evidence="8" type="ORF">RVF87_06515</name>
</gene>
<feature type="domain" description="Galactofuranosyltransferase GlfT2 N-terminal" evidence="6">
    <location>
        <begin position="13"/>
        <end position="171"/>
    </location>
</feature>
<feature type="region of interest" description="Disordered" evidence="5">
    <location>
        <begin position="175"/>
        <end position="214"/>
    </location>
</feature>
<comment type="pathway">
    <text evidence="1">Cell wall biogenesis; cell wall polysaccharide biosynthesis.</text>
</comment>
<feature type="domain" description="Galactofuranosyltransferase-2 C-terminal" evidence="7">
    <location>
        <begin position="486"/>
        <end position="680"/>
    </location>
</feature>
<evidence type="ECO:0000313" key="9">
    <source>
        <dbReference type="Proteomes" id="UP001479933"/>
    </source>
</evidence>
<dbReference type="EMBL" id="CP136137">
    <property type="protein sequence ID" value="WYY08706.1"/>
    <property type="molecule type" value="Genomic_DNA"/>
</dbReference>
<dbReference type="EC" id="2.4.-.-" evidence="8"/>
<evidence type="ECO:0000256" key="1">
    <source>
        <dbReference type="ARBA" id="ARBA00004776"/>
    </source>
</evidence>
<dbReference type="Pfam" id="PF19320">
    <property type="entry name" value="GlfT2_domain3"/>
    <property type="match status" value="1"/>
</dbReference>
<protein>
    <submittedName>
        <fullName evidence="8">Glycosyltransferase</fullName>
        <ecNumber evidence="8">2.4.-.-</ecNumber>
    </submittedName>
</protein>
<evidence type="ECO:0000256" key="4">
    <source>
        <dbReference type="ARBA" id="ARBA00022679"/>
    </source>
</evidence>
<name>A0ABZ2U5J3_9ACTN</name>
<dbReference type="PANTHER" id="PTHR43179:SF12">
    <property type="entry name" value="GALACTOFURANOSYLTRANSFERASE GLFT2"/>
    <property type="match status" value="1"/>
</dbReference>
<keyword evidence="4 8" id="KW-0808">Transferase</keyword>
<keyword evidence="3 8" id="KW-0328">Glycosyltransferase</keyword>
<dbReference type="Pfam" id="PF17994">
    <property type="entry name" value="Glft2_N"/>
    <property type="match status" value="1"/>
</dbReference>
<reference evidence="8 9" key="1">
    <citation type="journal article" date="2023" name="Virus Evol.">
        <title>Computational host range prediction-The good, the bad, and the ugly.</title>
        <authorList>
            <person name="Howell A.A."/>
            <person name="Versoza C.J."/>
            <person name="Pfeifer S.P."/>
        </authorList>
    </citation>
    <scope>NUCLEOTIDE SEQUENCE [LARGE SCALE GENOMIC DNA]</scope>
    <source>
        <strain evidence="8 9">1610/1b</strain>
    </source>
</reference>
<comment type="similarity">
    <text evidence="2">Belongs to the glycosyltransferase 2 family.</text>
</comment>
<dbReference type="PANTHER" id="PTHR43179">
    <property type="entry name" value="RHAMNOSYLTRANSFERASE WBBL"/>
    <property type="match status" value="1"/>
</dbReference>
<evidence type="ECO:0000259" key="6">
    <source>
        <dbReference type="Pfam" id="PF17994"/>
    </source>
</evidence>
<evidence type="ECO:0000259" key="7">
    <source>
        <dbReference type="Pfam" id="PF19320"/>
    </source>
</evidence>
<keyword evidence="9" id="KW-1185">Reference proteome</keyword>
<dbReference type="RefSeq" id="WP_066170765.1">
    <property type="nucleotide sequence ID" value="NZ_CP136137.1"/>
</dbReference>